<comment type="caution">
    <text evidence="1">The sequence shown here is derived from an EMBL/GenBank/DDBJ whole genome shotgun (WGS) entry which is preliminary data.</text>
</comment>
<keyword evidence="2" id="KW-1185">Reference proteome</keyword>
<reference evidence="1" key="1">
    <citation type="submission" date="2023-03" db="EMBL/GenBank/DDBJ databases">
        <title>Massive genome expansion in bonnet fungi (Mycena s.s.) driven by repeated elements and novel gene families across ecological guilds.</title>
        <authorList>
            <consortium name="Lawrence Berkeley National Laboratory"/>
            <person name="Harder C.B."/>
            <person name="Miyauchi S."/>
            <person name="Viragh M."/>
            <person name="Kuo A."/>
            <person name="Thoen E."/>
            <person name="Andreopoulos B."/>
            <person name="Lu D."/>
            <person name="Skrede I."/>
            <person name="Drula E."/>
            <person name="Henrissat B."/>
            <person name="Morin E."/>
            <person name="Kohler A."/>
            <person name="Barry K."/>
            <person name="LaButti K."/>
            <person name="Morin E."/>
            <person name="Salamov A."/>
            <person name="Lipzen A."/>
            <person name="Mereny Z."/>
            <person name="Hegedus B."/>
            <person name="Baldrian P."/>
            <person name="Stursova M."/>
            <person name="Weitz H."/>
            <person name="Taylor A."/>
            <person name="Grigoriev I.V."/>
            <person name="Nagy L.G."/>
            <person name="Martin F."/>
            <person name="Kauserud H."/>
        </authorList>
    </citation>
    <scope>NUCLEOTIDE SEQUENCE</scope>
    <source>
        <strain evidence="1">CBHHK067</strain>
    </source>
</reference>
<name>A0AAD7FZ71_MYCRO</name>
<proteinExistence type="predicted"/>
<dbReference type="EMBL" id="JARKIE010000389">
    <property type="protein sequence ID" value="KAJ7646136.1"/>
    <property type="molecule type" value="Genomic_DNA"/>
</dbReference>
<protein>
    <submittedName>
        <fullName evidence="1">Uncharacterized protein</fullName>
    </submittedName>
</protein>
<dbReference type="AlphaFoldDB" id="A0AAD7FZ71"/>
<sequence>MACGGIVRSRLTPVLQWQAKCVRDTYGIEARFTHVDNDMAEIGMLKDVWNAKISLYWWVRIRLASGKLSTTPYYPGRAHAEFSFIDIAFVPAGQADGAQYEGGVPDLVTPLLPASVTPVVLASQQSQTLMMANGLRITIPARAALVSAPPDASPLAADGKNELTARGLRPLQETSDNGTAAAAAPARASYRELPCWRKAFKRAWQWLERTPVMLPMSPAYKTDAKKRVVYLHVIQGMEPAPPVFFLEVKHQWTAPFWVHPSLQPLSDDASMQDRYPEDVGRVHNDVAADVSPEWDTDDDKDDSNVVDTEDDKQTFVEARDENIDLIIGSAKGLKFQRQFCDQHMLQTLGRKGTLLLEYGDASEGVVGEMGSGESSGRELN</sequence>
<gene>
    <name evidence="1" type="ORF">B0H17DRAFT_1215825</name>
</gene>
<accession>A0AAD7FZ71</accession>
<organism evidence="1 2">
    <name type="scientific">Mycena rosella</name>
    <name type="common">Pink bonnet</name>
    <name type="synonym">Agaricus rosellus</name>
    <dbReference type="NCBI Taxonomy" id="1033263"/>
    <lineage>
        <taxon>Eukaryota</taxon>
        <taxon>Fungi</taxon>
        <taxon>Dikarya</taxon>
        <taxon>Basidiomycota</taxon>
        <taxon>Agaricomycotina</taxon>
        <taxon>Agaricomycetes</taxon>
        <taxon>Agaricomycetidae</taxon>
        <taxon>Agaricales</taxon>
        <taxon>Marasmiineae</taxon>
        <taxon>Mycenaceae</taxon>
        <taxon>Mycena</taxon>
    </lineage>
</organism>
<evidence type="ECO:0000313" key="1">
    <source>
        <dbReference type="EMBL" id="KAJ7646136.1"/>
    </source>
</evidence>
<dbReference type="Proteomes" id="UP001221757">
    <property type="component" value="Unassembled WGS sequence"/>
</dbReference>
<evidence type="ECO:0000313" key="2">
    <source>
        <dbReference type="Proteomes" id="UP001221757"/>
    </source>
</evidence>